<dbReference type="PANTHER" id="PTHR44227:SF3">
    <property type="entry name" value="PROTEIN O-MANNOSYL-TRANSFERASE TMTC4"/>
    <property type="match status" value="1"/>
</dbReference>
<feature type="transmembrane region" description="Helical" evidence="3">
    <location>
        <begin position="270"/>
        <end position="292"/>
    </location>
</feature>
<keyword evidence="2" id="KW-0802">TPR repeat</keyword>
<keyword evidence="3" id="KW-0472">Membrane</keyword>
<feature type="transmembrane region" description="Helical" evidence="3">
    <location>
        <begin position="146"/>
        <end position="166"/>
    </location>
</feature>
<feature type="transmembrane region" description="Helical" evidence="3">
    <location>
        <begin position="229"/>
        <end position="250"/>
    </location>
</feature>
<dbReference type="InterPro" id="IPR052346">
    <property type="entry name" value="O-mannosyl-transferase_TMTC"/>
</dbReference>
<keyword evidence="5" id="KW-1185">Reference proteome</keyword>
<keyword evidence="1" id="KW-0677">Repeat</keyword>
<reference evidence="4 5" key="2">
    <citation type="submission" date="2019-09" db="EMBL/GenBank/DDBJ databases">
        <authorList>
            <person name="Mazur A."/>
        </authorList>
    </citation>
    <scope>NUCLEOTIDE SEQUENCE [LARGE SCALE GENOMIC DNA]</scope>
    <source>
        <strain evidence="4 5">3729k</strain>
    </source>
</reference>
<gene>
    <name evidence="4" type="ORF">F0415_06640</name>
</gene>
<feature type="transmembrane region" description="Helical" evidence="3">
    <location>
        <begin position="87"/>
        <end position="109"/>
    </location>
</feature>
<feature type="transmembrane region" description="Helical" evidence="3">
    <location>
        <begin position="385"/>
        <end position="403"/>
    </location>
</feature>
<dbReference type="Proteomes" id="UP000322165">
    <property type="component" value="Unassembled WGS sequence"/>
</dbReference>
<organism evidence="4 5">
    <name type="scientific">Arenimonas fontis</name>
    <dbReference type="NCBI Taxonomy" id="2608255"/>
    <lineage>
        <taxon>Bacteria</taxon>
        <taxon>Pseudomonadati</taxon>
        <taxon>Pseudomonadota</taxon>
        <taxon>Gammaproteobacteria</taxon>
        <taxon>Lysobacterales</taxon>
        <taxon>Lysobacteraceae</taxon>
        <taxon>Arenimonas</taxon>
    </lineage>
</organism>
<dbReference type="AlphaFoldDB" id="A0A5B2ZBK3"/>
<evidence type="ECO:0000313" key="4">
    <source>
        <dbReference type="EMBL" id="KAA2284923.1"/>
    </source>
</evidence>
<protein>
    <recommendedName>
        <fullName evidence="6">Tetratricopeptide repeat protein</fullName>
    </recommendedName>
</protein>
<evidence type="ECO:0000256" key="1">
    <source>
        <dbReference type="ARBA" id="ARBA00022737"/>
    </source>
</evidence>
<feature type="transmembrane region" description="Helical" evidence="3">
    <location>
        <begin position="361"/>
        <end position="379"/>
    </location>
</feature>
<evidence type="ECO:0000256" key="2">
    <source>
        <dbReference type="ARBA" id="ARBA00022803"/>
    </source>
</evidence>
<keyword evidence="3" id="KW-0812">Transmembrane</keyword>
<reference evidence="4 5" key="1">
    <citation type="submission" date="2019-09" db="EMBL/GenBank/DDBJ databases">
        <title>Arenimonas chukotkensis sp. nov., a bacterium isolated from Chukotka hot spring, Arctic region, Russia.</title>
        <authorList>
            <person name="Zayulina K.S."/>
            <person name="Prokofeva M.I."/>
            <person name="Elcheninov A.G."/>
            <person name="Novikov A."/>
            <person name="Kochetkova T.V."/>
            <person name="Kublanov I.V."/>
        </authorList>
    </citation>
    <scope>NUCLEOTIDE SEQUENCE [LARGE SCALE GENOMIC DNA]</scope>
    <source>
        <strain evidence="4 5">3729k</strain>
    </source>
</reference>
<dbReference type="EMBL" id="VUOD01000004">
    <property type="protein sequence ID" value="KAA2284923.1"/>
    <property type="molecule type" value="Genomic_DNA"/>
</dbReference>
<evidence type="ECO:0000256" key="3">
    <source>
        <dbReference type="SAM" id="Phobius"/>
    </source>
</evidence>
<accession>A0A5B2ZBK3</accession>
<evidence type="ECO:0008006" key="6">
    <source>
        <dbReference type="Google" id="ProtNLM"/>
    </source>
</evidence>
<proteinExistence type="predicted"/>
<keyword evidence="3" id="KW-1133">Transmembrane helix</keyword>
<feature type="transmembrane region" description="Helical" evidence="3">
    <location>
        <begin position="330"/>
        <end position="349"/>
    </location>
</feature>
<evidence type="ECO:0000313" key="5">
    <source>
        <dbReference type="Proteomes" id="UP000322165"/>
    </source>
</evidence>
<comment type="caution">
    <text evidence="4">The sequence shown here is derived from an EMBL/GenBank/DDBJ whole genome shotgun (WGS) entry which is preliminary data.</text>
</comment>
<dbReference type="PANTHER" id="PTHR44227">
    <property type="match status" value="1"/>
</dbReference>
<feature type="transmembrane region" description="Helical" evidence="3">
    <location>
        <begin position="304"/>
        <end position="324"/>
    </location>
</feature>
<sequence length="611" mass="67043">MSSKPWRRVAAPALLLVVIALSFLPGLAGSFIFDDYAHIVHQADVHMTSIDAESVERALMSFRHGVGRPLPMLSFALDHLVWGKAPFGYKLSSLAVHLVNSLLVFALLLQVFRIPQAGVRASGWIAAAAALLWAVHPLQVSTVFYVVQRMEMLALLFTLLALLAYVGGRVRQMQGRRAWPLLATCLPLLALGLACKETAVLFPAYALALELTVLGFRAEDARTSSRWKLAHAVWVAAAVILALGLAPLFVGDETYAIRPYSAFERVLTQLRVVPMYLGWILLPNPSSYLFYYDQYEASRGLLEPASTVLGGLFLLSLLVSAMWARKKVPIYSLGVLLFLCAHLVTSSYLPLELVFEHRNYFAILGVILAVFGLAGLLPAKTEARTLALVTCLGIAGLATITAIRSASWGNPLHLAMEFAQRNPSSTRAGTQLADTYALMAGADDSDLFYTLAEAEYERVSLLPGSSPIPEQGLLILAAKQGKPAKPEWWERILHKLRTQPIGPQEMSVVTSLLDFRVGGMALDDRQLSEAYVILSTRMALPPSQYFAFGMHALTRLEDRTLARQLFSLALEHGGDDPNFAAELSSYLDEQGFPEEASWLRAQAATYQSTTR</sequence>
<name>A0A5B2ZBK3_9GAMM</name>
<feature type="transmembrane region" description="Helical" evidence="3">
    <location>
        <begin position="121"/>
        <end position="140"/>
    </location>
</feature>
<dbReference type="RefSeq" id="WP_149860422.1">
    <property type="nucleotide sequence ID" value="NZ_VUOD01000004.1"/>
</dbReference>